<dbReference type="InterPro" id="IPR011990">
    <property type="entry name" value="TPR-like_helical_dom_sf"/>
</dbReference>
<accession>A0A5B8MHD5</accession>
<dbReference type="InterPro" id="IPR044243">
    <property type="entry name" value="FLU"/>
</dbReference>
<dbReference type="PANTHER" id="PTHR47310:SF2">
    <property type="entry name" value="PROTEIN FLUORESCENT IN BLUE LIGHT, CHLOROPLASTIC"/>
    <property type="match status" value="1"/>
</dbReference>
<organism evidence="2 3">
    <name type="scientific">Chloropicon primus</name>
    <dbReference type="NCBI Taxonomy" id="1764295"/>
    <lineage>
        <taxon>Eukaryota</taxon>
        <taxon>Viridiplantae</taxon>
        <taxon>Chlorophyta</taxon>
        <taxon>Chloropicophyceae</taxon>
        <taxon>Chloropicales</taxon>
        <taxon>Chloropicaceae</taxon>
        <taxon>Chloropicon</taxon>
    </lineage>
</organism>
<feature type="compositionally biased region" description="Basic and acidic residues" evidence="1">
    <location>
        <begin position="238"/>
        <end position="247"/>
    </location>
</feature>
<dbReference type="PANTHER" id="PTHR47310">
    <property type="entry name" value="PROTEIN FLUORESCENT IN BLUE LIGHT, CHLOROPLASTIC"/>
    <property type="match status" value="1"/>
</dbReference>
<reference evidence="2 3" key="1">
    <citation type="submission" date="2018-07" db="EMBL/GenBank/DDBJ databases">
        <title>The complete nuclear genome of the prasinophyte Chloropicon primus (CCMP1205).</title>
        <authorList>
            <person name="Pombert J.-F."/>
            <person name="Otis C."/>
            <person name="Turmel M."/>
            <person name="Lemieux C."/>
        </authorList>
    </citation>
    <scope>NUCLEOTIDE SEQUENCE [LARGE SCALE GENOMIC DNA]</scope>
    <source>
        <strain evidence="2 3">CCMP1205</strain>
    </source>
</reference>
<evidence type="ECO:0000256" key="1">
    <source>
        <dbReference type="SAM" id="MobiDB-lite"/>
    </source>
</evidence>
<evidence type="ECO:0000313" key="3">
    <source>
        <dbReference type="Proteomes" id="UP000316726"/>
    </source>
</evidence>
<feature type="region of interest" description="Disordered" evidence="1">
    <location>
        <begin position="238"/>
        <end position="263"/>
    </location>
</feature>
<dbReference type="OrthoDB" id="286233at2759"/>
<keyword evidence="3" id="KW-1185">Reference proteome</keyword>
<dbReference type="AlphaFoldDB" id="A0A5B8MHD5"/>
<dbReference type="GO" id="GO:0015995">
    <property type="term" value="P:chlorophyll biosynthetic process"/>
    <property type="evidence" value="ECO:0007669"/>
    <property type="project" value="InterPro"/>
</dbReference>
<dbReference type="Pfam" id="PF13424">
    <property type="entry name" value="TPR_12"/>
    <property type="match status" value="1"/>
</dbReference>
<name>A0A5B8MHD5_9CHLO</name>
<proteinExistence type="predicted"/>
<dbReference type="EMBL" id="CP031036">
    <property type="protein sequence ID" value="QDZ19837.1"/>
    <property type="molecule type" value="Genomic_DNA"/>
</dbReference>
<dbReference type="Proteomes" id="UP000316726">
    <property type="component" value="Chromosome 3"/>
</dbReference>
<protein>
    <submittedName>
        <fullName evidence="2">Uncharacterized protein</fullName>
    </submittedName>
</protein>
<dbReference type="Gene3D" id="1.25.40.10">
    <property type="entry name" value="Tetratricopeptide repeat domain"/>
    <property type="match status" value="1"/>
</dbReference>
<dbReference type="SUPFAM" id="SSF48452">
    <property type="entry name" value="TPR-like"/>
    <property type="match status" value="1"/>
</dbReference>
<dbReference type="STRING" id="1764295.A0A5B8MHD5"/>
<sequence length="401" mass="42676">MRAVKRKEVLVRRGRTATVVKAERSGGRPSVTGFEARKTLRSGGGGGASTTTTTTRRRNLLAGFLALSVVPTACEARAEGVDADRVEGGLRRSGANGLLAEEEERLIQLRMTAEGNAKRLDSEAKLEIERAIERARAEGEAEARKSFERTNSLCATPYGIDIVGITEGIALAGALVGGISAKKRKDEVQKLNDQLRTINVTLRKQARSGIVYAPDMNYAPASTGEPAAASASATVQKSGDEASRVEDAVSVSDNVAEAEPEDVTTAVEATAGAAAPDAPPSGEGISETGLALRNGRKLLEVSKGAAALVHFEKARMLSRSAGNKVQERRAERGLAAASRMQKQFKKAIGHLERVLEISKEMDEYTGDADAYGVIADIYTELGDLEKAAKFYDLYLKNIDLS</sequence>
<evidence type="ECO:0000313" key="2">
    <source>
        <dbReference type="EMBL" id="QDZ19837.1"/>
    </source>
</evidence>
<gene>
    <name evidence="2" type="ORF">A3770_03p23550</name>
</gene>